<dbReference type="InterPro" id="IPR036779">
    <property type="entry name" value="LysM_dom_sf"/>
</dbReference>
<comment type="subcellular location">
    <subcellularLocation>
        <location evidence="2">Secreted</location>
    </subcellularLocation>
</comment>
<dbReference type="PROSITE" id="PS51910">
    <property type="entry name" value="GH18_2"/>
    <property type="match status" value="1"/>
</dbReference>
<evidence type="ECO:0000256" key="8">
    <source>
        <dbReference type="ARBA" id="ARBA00023024"/>
    </source>
</evidence>
<feature type="disulfide bond" evidence="13">
    <location>
        <begin position="520"/>
        <end position="524"/>
    </location>
</feature>
<dbReference type="EC" id="3.2.1.14" evidence="4"/>
<feature type="domain" description="GH18" evidence="17">
    <location>
        <begin position="537"/>
        <end position="901"/>
    </location>
</feature>
<reference evidence="18 19" key="1">
    <citation type="submission" date="2024-01" db="EMBL/GenBank/DDBJ databases">
        <authorList>
            <person name="Allen C."/>
            <person name="Tagirdzhanova G."/>
        </authorList>
    </citation>
    <scope>NUCLEOTIDE SEQUENCE [LARGE SCALE GENOMIC DNA]</scope>
</reference>
<feature type="domain" description="LysM" evidence="16">
    <location>
        <begin position="395"/>
        <end position="443"/>
    </location>
</feature>
<dbReference type="EMBL" id="CAWUHD010000012">
    <property type="protein sequence ID" value="CAK7214019.1"/>
    <property type="molecule type" value="Genomic_DNA"/>
</dbReference>
<dbReference type="InterPro" id="IPR017853">
    <property type="entry name" value="GH"/>
</dbReference>
<keyword evidence="19" id="KW-1185">Reference proteome</keyword>
<dbReference type="InterPro" id="IPR018392">
    <property type="entry name" value="LysM"/>
</dbReference>
<dbReference type="CDD" id="cd00118">
    <property type="entry name" value="LysM"/>
    <property type="match status" value="1"/>
</dbReference>
<keyword evidence="12" id="KW-0624">Polysaccharide degradation</keyword>
<feature type="domain" description="LysM" evidence="16">
    <location>
        <begin position="331"/>
        <end position="376"/>
    </location>
</feature>
<dbReference type="InterPro" id="IPR036861">
    <property type="entry name" value="Endochitinase-like_sf"/>
</dbReference>
<evidence type="ECO:0000256" key="14">
    <source>
        <dbReference type="RuleBase" id="RU000489"/>
    </source>
</evidence>
<dbReference type="InterPro" id="IPR029070">
    <property type="entry name" value="Chitinase_insertion_sf"/>
</dbReference>
<evidence type="ECO:0000256" key="11">
    <source>
        <dbReference type="ARBA" id="ARBA00023295"/>
    </source>
</evidence>
<accession>A0ABP0B3X8</accession>
<dbReference type="SUPFAM" id="SSF54556">
    <property type="entry name" value="Chitinase insertion domain"/>
    <property type="match status" value="1"/>
</dbReference>
<dbReference type="PANTHER" id="PTHR47700">
    <property type="entry name" value="V CHITINASE, PUTATIVE (AFU_ORTHOLOGUE AFUA_6G13720)-RELATED"/>
    <property type="match status" value="1"/>
</dbReference>
<dbReference type="SUPFAM" id="SSF51445">
    <property type="entry name" value="(Trans)glycosidases"/>
    <property type="match status" value="1"/>
</dbReference>
<keyword evidence="11 14" id="KW-0326">Glycosidase</keyword>
<dbReference type="SMART" id="SM00270">
    <property type="entry name" value="ChtBD1"/>
    <property type="match status" value="1"/>
</dbReference>
<keyword evidence="10" id="KW-0119">Carbohydrate metabolism</keyword>
<dbReference type="Gene3D" id="3.20.20.80">
    <property type="entry name" value="Glycosidases"/>
    <property type="match status" value="1"/>
</dbReference>
<dbReference type="PROSITE" id="PS01095">
    <property type="entry name" value="GH18_1"/>
    <property type="match status" value="1"/>
</dbReference>
<dbReference type="Gene3D" id="3.10.350.10">
    <property type="entry name" value="LysM domain"/>
    <property type="match status" value="1"/>
</dbReference>
<feature type="domain" description="Chitin-binding type-1" evidence="15">
    <location>
        <begin position="457"/>
        <end position="526"/>
    </location>
</feature>
<dbReference type="Proteomes" id="UP001642482">
    <property type="component" value="Unassembled WGS sequence"/>
</dbReference>
<feature type="disulfide bond" evidence="13">
    <location>
        <begin position="487"/>
        <end position="501"/>
    </location>
</feature>
<keyword evidence="7 14" id="KW-0378">Hydrolase</keyword>
<gene>
    <name evidence="18" type="ORF">SEUCBS140593_002045</name>
</gene>
<evidence type="ECO:0000259" key="17">
    <source>
        <dbReference type="PROSITE" id="PS51910"/>
    </source>
</evidence>
<dbReference type="SMART" id="SM00636">
    <property type="entry name" value="Glyco_18"/>
    <property type="match status" value="1"/>
</dbReference>
<dbReference type="Pfam" id="PF14856">
    <property type="entry name" value="Hce2"/>
    <property type="match status" value="1"/>
</dbReference>
<dbReference type="InterPro" id="IPR001223">
    <property type="entry name" value="Glyco_hydro18_cat"/>
</dbReference>
<evidence type="ECO:0000259" key="15">
    <source>
        <dbReference type="PROSITE" id="PS50941"/>
    </source>
</evidence>
<evidence type="ECO:0000256" key="13">
    <source>
        <dbReference type="PROSITE-ProRule" id="PRU00261"/>
    </source>
</evidence>
<comment type="caution">
    <text evidence="13">Lacks conserved residue(s) required for the propagation of feature annotation.</text>
</comment>
<comment type="catalytic activity">
    <reaction evidence="1">
        <text>Random endo-hydrolysis of N-acetyl-beta-D-glucosaminide (1-&gt;4)-beta-linkages in chitin and chitodextrins.</text>
        <dbReference type="EC" id="3.2.1.14"/>
    </reaction>
</comment>
<dbReference type="Pfam" id="PF00704">
    <property type="entry name" value="Glyco_hydro_18"/>
    <property type="match status" value="1"/>
</dbReference>
<evidence type="ECO:0000256" key="3">
    <source>
        <dbReference type="ARBA" id="ARBA00008682"/>
    </source>
</evidence>
<keyword evidence="8" id="KW-0146">Chitin degradation</keyword>
<evidence type="ECO:0000256" key="2">
    <source>
        <dbReference type="ARBA" id="ARBA00004613"/>
    </source>
</evidence>
<proteinExistence type="inferred from homology"/>
<evidence type="ECO:0000313" key="19">
    <source>
        <dbReference type="Proteomes" id="UP001642482"/>
    </source>
</evidence>
<keyword evidence="9" id="KW-0843">Virulence</keyword>
<dbReference type="PANTHER" id="PTHR47700:SF1">
    <property type="entry name" value="CHITINASE"/>
    <property type="match status" value="1"/>
</dbReference>
<feature type="disulfide bond" evidence="13">
    <location>
        <begin position="482"/>
        <end position="494"/>
    </location>
</feature>
<evidence type="ECO:0000259" key="16">
    <source>
        <dbReference type="PROSITE" id="PS51782"/>
    </source>
</evidence>
<dbReference type="InterPro" id="IPR001002">
    <property type="entry name" value="Chitin-bd_1"/>
</dbReference>
<dbReference type="SUPFAM" id="SSF57016">
    <property type="entry name" value="Plant lectins/antimicrobial peptides"/>
    <property type="match status" value="1"/>
</dbReference>
<name>A0ABP0B3X8_9PEZI</name>
<keyword evidence="13" id="KW-1015">Disulfide bond</keyword>
<evidence type="ECO:0000256" key="4">
    <source>
        <dbReference type="ARBA" id="ARBA00012729"/>
    </source>
</evidence>
<evidence type="ECO:0000256" key="9">
    <source>
        <dbReference type="ARBA" id="ARBA00023026"/>
    </source>
</evidence>
<dbReference type="CDD" id="cd00035">
    <property type="entry name" value="ChtBD1"/>
    <property type="match status" value="1"/>
</dbReference>
<keyword evidence="5" id="KW-0964">Secreted</keyword>
<evidence type="ECO:0000256" key="1">
    <source>
        <dbReference type="ARBA" id="ARBA00000822"/>
    </source>
</evidence>
<evidence type="ECO:0000256" key="6">
    <source>
        <dbReference type="ARBA" id="ARBA00022669"/>
    </source>
</evidence>
<keyword evidence="6 13" id="KW-0147">Chitin-binding</keyword>
<dbReference type="InterPro" id="IPR001579">
    <property type="entry name" value="Glyco_hydro_18_chit_AS"/>
</dbReference>
<comment type="caution">
    <text evidence="18">The sequence shown here is derived from an EMBL/GenBank/DDBJ whole genome shotgun (WGS) entry which is preliminary data.</text>
</comment>
<dbReference type="CDD" id="cd02878">
    <property type="entry name" value="GH18_zymocin_alpha"/>
    <property type="match status" value="1"/>
</dbReference>
<dbReference type="InterPro" id="IPR011583">
    <property type="entry name" value="Chitinase_II/V-like_cat"/>
</dbReference>
<dbReference type="InterPro" id="IPR029226">
    <property type="entry name" value="Ecp2-like"/>
</dbReference>
<evidence type="ECO:0000256" key="5">
    <source>
        <dbReference type="ARBA" id="ARBA00022525"/>
    </source>
</evidence>
<comment type="similarity">
    <text evidence="3">Belongs to the glycosyl hydrolase 18 family. Chitinase class V subfamily.</text>
</comment>
<dbReference type="PROSITE" id="PS51782">
    <property type="entry name" value="LYSM"/>
    <property type="match status" value="2"/>
</dbReference>
<evidence type="ECO:0000256" key="12">
    <source>
        <dbReference type="ARBA" id="ARBA00023326"/>
    </source>
</evidence>
<protein>
    <recommendedName>
        <fullName evidence="4">chitinase</fullName>
        <ecNumber evidence="4">3.2.1.14</ecNumber>
    </recommendedName>
</protein>
<evidence type="ECO:0000256" key="10">
    <source>
        <dbReference type="ARBA" id="ARBA00023277"/>
    </source>
</evidence>
<sequence length="1518" mass="163114">MLLPGPGILGGAAAFTALMPILGEAAKPPPPARLSFSPGYRGVDRCPQRCSLAGRHPGNWSLLRNLEQTNSCSETLFMGFSLYDGVDDASTYHRIFACTSFGADWTNTDAPRVDDEAGPGRSESPATDVLYQLGWDEESSGSGFGSSAGVMLGSRIATADIRSMSRQLRAYLSGGFRPANESVVLFAKSNQGTLGVYIGRGLDNAQTGEPALRLLEGALQQHNASSRVSVQLCREGTGDRDHVFGVMVASDGTFGAVQQALQTWNNGSCLPSLANRTHNYASTAVYLTTPVASDMSNSSIAYTNATYANTTSTARTERALLRVVRPRNTCRTIEVVDQDTCAKLAVRCGISGYDFTQYNSDPKLCSTLYAGMHVCCSAGERPSFRPSRNSDGTCAAHTVGHGETCAVLAASFDLSVDEINRFNARTWGFNGCNNGLYYQAIICLSDGDPPMPAPVDGAQCGPIKPGTPRQAANVDLNTVNPCPINACCDIWGSCGTTAEYCTDTHISSAPGSAAPNTAGCISNCGIDIVQSAAPAQFRSVGYYEGYQFDRPCLFQDPKQIDISRYTHIHYAFATILANYSLSTGDYLATYAFRGFQSLTGVQRIVSFGGWGFSTSPNTYDIFRQGVKAGNREALAANIAQFVTQHDLDGVDFDWEYPGAYDIPGIPPPVDGVDEGPNYLAFLQLVRQKLPGKSISIAVSSSYWYLRNFPIADMARVVDYVVYMTYDLHGQWDASTKWSQTGCGDGMCLRSHVNLTETLSALAMVTKAGVPSNKVVVGVSNYGRSFNMVDGGCWTEQCRYTGTATQSDAKPGVCTGVGGYIADAEIKQILANAGRVRRSYLDAGSDSNILVYDSNQWVSYMDSGVRARRTQRYRDLHMGGTAAWAIDLEDYTDAAPYGNAGGGTSTPWDRFILGIKTYGPAYVDTHPWERHGNWVNITCDSEPVAQLTCWTPQQRWAMLDAADAWTDAQEGWNTTYSNRPGAFTQHIADVFHQAENARCDKLVSSNCGTSVVCSAGPGYGAAGCEVWNSLINIHEVFKDFYSSLMVGTALTVQSTMHAFEDTFAPVRPTESTGWVDILMAVVSLGLTAVAAPFFNTFFSSLSYFTDHAELLDNVKDVTYAAIASGAIISGTIMKDSTPGSYESWTPQAQARFSDYMLQSIAAWGNATAYTLDTLMSGSVDSISRLTEIISNGKMITGAEKAGQPCQQGGLQTLNYNKDAASDAAQKATTQLIFLSAIPDLWHISGQRPFVLDTGFPCNTADPLPDYMSADTMHATYGCYQDRLYYLVMPKGAATHCGQDLCNLGTCSPNTCKHSFFVPPTGLDSLTGGSAWGGLTRQDLITGSVRTYLQNSGQNTGGPADPNNRNTINDLLNEDLTTPGIVRIPVCSADVAYKAWERGMSVDTPHYPCSLPPKTTSDCGDSTFVDQTSSASPSVSDCMLLVNDIEGIDHSYMIFADQQAILSNHTCVFGVQGKSGGTRISNQDVVDLVRDSISKFGGSGKVGAKGSMVCGGDTVEWGIY</sequence>
<evidence type="ECO:0000256" key="7">
    <source>
        <dbReference type="ARBA" id="ARBA00022801"/>
    </source>
</evidence>
<dbReference type="Gene3D" id="3.10.50.10">
    <property type="match status" value="1"/>
</dbReference>
<organism evidence="18 19">
    <name type="scientific">Sporothrix eucalyptigena</name>
    <dbReference type="NCBI Taxonomy" id="1812306"/>
    <lineage>
        <taxon>Eukaryota</taxon>
        <taxon>Fungi</taxon>
        <taxon>Dikarya</taxon>
        <taxon>Ascomycota</taxon>
        <taxon>Pezizomycotina</taxon>
        <taxon>Sordariomycetes</taxon>
        <taxon>Sordariomycetidae</taxon>
        <taxon>Ophiostomatales</taxon>
        <taxon>Ophiostomataceae</taxon>
        <taxon>Sporothrix</taxon>
    </lineage>
</organism>
<dbReference type="Gene3D" id="3.30.60.10">
    <property type="entry name" value="Endochitinase-like"/>
    <property type="match status" value="1"/>
</dbReference>
<dbReference type="PROSITE" id="PS50941">
    <property type="entry name" value="CHIT_BIND_I_2"/>
    <property type="match status" value="1"/>
</dbReference>
<dbReference type="InterPro" id="IPR053214">
    <property type="entry name" value="LysM12-like"/>
</dbReference>
<evidence type="ECO:0000313" key="18">
    <source>
        <dbReference type="EMBL" id="CAK7214019.1"/>
    </source>
</evidence>